<dbReference type="HOGENOM" id="CLU_1126866_0_0_1"/>
<gene>
    <name evidence="2" type="ORF">K437DRAFT_294059</name>
</gene>
<evidence type="ECO:0000256" key="1">
    <source>
        <dbReference type="SAM" id="MobiDB-lite"/>
    </source>
</evidence>
<feature type="region of interest" description="Disordered" evidence="1">
    <location>
        <begin position="167"/>
        <end position="229"/>
    </location>
</feature>
<dbReference type="RefSeq" id="XP_013243869.1">
    <property type="nucleotide sequence ID" value="XM_013388415.1"/>
</dbReference>
<dbReference type="EMBL" id="JMSN01000029">
    <property type="protein sequence ID" value="KDN47532.1"/>
    <property type="molecule type" value="Genomic_DNA"/>
</dbReference>
<accession>A0A066W0N8</accession>
<sequence>MSYTQYSLVPSPASSSSHPPPPRQLHQNDPYYSQPAHSAYGAGCASALAYSSTQGQAPAQEEGFYGYRGQYSNPHQSPPPPSHTHPAPHPTPVPCPYPNTSPYQLNPGQDPNIRSHTRPGYSVPAPIYAPPGPEGPSAQPYGGYQGLPAPTVTPTQQGAYLHHAHWRPPNPAASLPGAPAAPVPFDPSRPPPGYPTKGAPSVPNGASPHYNHPPRTYGPPQQYAHVPGSGAAAAPYQYAHGHQAPTI</sequence>
<feature type="compositionally biased region" description="Pro residues" evidence="1">
    <location>
        <begin position="76"/>
        <end position="99"/>
    </location>
</feature>
<keyword evidence="3" id="KW-1185">Reference proteome</keyword>
<comment type="caution">
    <text evidence="2">The sequence shown here is derived from an EMBL/GenBank/DDBJ whole genome shotgun (WGS) entry which is preliminary data.</text>
</comment>
<dbReference type="AlphaFoldDB" id="A0A066W0N8"/>
<dbReference type="PRINTS" id="PR01217">
    <property type="entry name" value="PRICHEXTENSN"/>
</dbReference>
<feature type="non-terminal residue" evidence="2">
    <location>
        <position position="247"/>
    </location>
</feature>
<feature type="region of interest" description="Disordered" evidence="1">
    <location>
        <begin position="1"/>
        <end position="154"/>
    </location>
</feature>
<dbReference type="InParanoid" id="A0A066W0N8"/>
<feature type="compositionally biased region" description="Low complexity" evidence="1">
    <location>
        <begin position="7"/>
        <end position="17"/>
    </location>
</feature>
<organism evidence="2 3">
    <name type="scientific">Tilletiaria anomala (strain ATCC 24038 / CBS 436.72 / UBC 951)</name>
    <dbReference type="NCBI Taxonomy" id="1037660"/>
    <lineage>
        <taxon>Eukaryota</taxon>
        <taxon>Fungi</taxon>
        <taxon>Dikarya</taxon>
        <taxon>Basidiomycota</taxon>
        <taxon>Ustilaginomycotina</taxon>
        <taxon>Exobasidiomycetes</taxon>
        <taxon>Georgefischeriales</taxon>
        <taxon>Tilletiariaceae</taxon>
        <taxon>Tilletiaria</taxon>
    </lineage>
</organism>
<evidence type="ECO:0000313" key="2">
    <source>
        <dbReference type="EMBL" id="KDN47532.1"/>
    </source>
</evidence>
<feature type="compositionally biased region" description="Pro residues" evidence="1">
    <location>
        <begin position="179"/>
        <end position="194"/>
    </location>
</feature>
<dbReference type="Proteomes" id="UP000027361">
    <property type="component" value="Unassembled WGS sequence"/>
</dbReference>
<reference evidence="2 3" key="1">
    <citation type="submission" date="2014-05" db="EMBL/GenBank/DDBJ databases">
        <title>Draft genome sequence of a rare smut relative, Tilletiaria anomala UBC 951.</title>
        <authorList>
            <consortium name="DOE Joint Genome Institute"/>
            <person name="Toome M."/>
            <person name="Kuo A."/>
            <person name="Henrissat B."/>
            <person name="Lipzen A."/>
            <person name="Tritt A."/>
            <person name="Yoshinaga Y."/>
            <person name="Zane M."/>
            <person name="Barry K."/>
            <person name="Grigoriev I.V."/>
            <person name="Spatafora J.W."/>
            <person name="Aimea M.C."/>
        </authorList>
    </citation>
    <scope>NUCLEOTIDE SEQUENCE [LARGE SCALE GENOMIC DNA]</scope>
    <source>
        <strain evidence="2 3">UBC 951</strain>
    </source>
</reference>
<evidence type="ECO:0000313" key="3">
    <source>
        <dbReference type="Proteomes" id="UP000027361"/>
    </source>
</evidence>
<dbReference type="GeneID" id="25267189"/>
<feature type="compositionally biased region" description="Polar residues" evidence="1">
    <location>
        <begin position="103"/>
        <end position="114"/>
    </location>
</feature>
<proteinExistence type="predicted"/>
<name>A0A066W0N8_TILAU</name>
<protein>
    <submittedName>
        <fullName evidence="2">Uncharacterized protein</fullName>
    </submittedName>
</protein>